<organism evidence="1 2">
    <name type="scientific">Microvirga vignae</name>
    <dbReference type="NCBI Taxonomy" id="1225564"/>
    <lineage>
        <taxon>Bacteria</taxon>
        <taxon>Pseudomonadati</taxon>
        <taxon>Pseudomonadota</taxon>
        <taxon>Alphaproteobacteria</taxon>
        <taxon>Hyphomicrobiales</taxon>
        <taxon>Methylobacteriaceae</taxon>
        <taxon>Microvirga</taxon>
    </lineage>
</organism>
<dbReference type="AlphaFoldDB" id="A0A0H1R2Q1"/>
<name>A0A0H1R2Q1_9HYPH</name>
<dbReference type="Proteomes" id="UP000035489">
    <property type="component" value="Unassembled WGS sequence"/>
</dbReference>
<proteinExistence type="predicted"/>
<evidence type="ECO:0000313" key="2">
    <source>
        <dbReference type="Proteomes" id="UP000035489"/>
    </source>
</evidence>
<evidence type="ECO:0000313" key="1">
    <source>
        <dbReference type="EMBL" id="KLK89480.1"/>
    </source>
</evidence>
<gene>
    <name evidence="1" type="ORF">AA309_31215</name>
</gene>
<keyword evidence="2" id="KW-1185">Reference proteome</keyword>
<protein>
    <submittedName>
        <fullName evidence="1">Uncharacterized protein</fullName>
    </submittedName>
</protein>
<accession>A0A0H1R2Q1</accession>
<dbReference type="PATRIC" id="fig|1225564.3.peg.1363"/>
<sequence>MAMKYIMLRLNGGELLPLLFPEFMQHSHMAQSVPATVVSAGRISLENGRISAYGASSSLNVGSRDEDSGIIQAYLEGQNIIQQEL</sequence>
<reference evidence="1 2" key="1">
    <citation type="submission" date="2015-05" db="EMBL/GenBank/DDBJ databases">
        <title>Draft genome sequence of Microvirga vignae strain BR3299, a novel nitrogen fixing bacteria isolated from Brazil semi-aired region.</title>
        <authorList>
            <person name="Zilli J.E."/>
            <person name="Passos S.R."/>
            <person name="Leite J."/>
            <person name="Baldani J.I."/>
            <person name="Xavier G.R."/>
            <person name="Rumjaneck N.G."/>
            <person name="Simoes-Araujo J.L."/>
        </authorList>
    </citation>
    <scope>NUCLEOTIDE SEQUENCE [LARGE SCALE GENOMIC DNA]</scope>
    <source>
        <strain evidence="1 2">BR3299</strain>
    </source>
</reference>
<comment type="caution">
    <text evidence="1">The sequence shown here is derived from an EMBL/GenBank/DDBJ whole genome shotgun (WGS) entry which is preliminary data.</text>
</comment>
<dbReference type="EMBL" id="LCYG01000150">
    <property type="protein sequence ID" value="KLK89480.1"/>
    <property type="molecule type" value="Genomic_DNA"/>
</dbReference>